<evidence type="ECO:0000313" key="3">
    <source>
        <dbReference type="Proteomes" id="UP000639643"/>
    </source>
</evidence>
<evidence type="ECO:0000313" key="2">
    <source>
        <dbReference type="EMBL" id="KAF6796368.1"/>
    </source>
</evidence>
<proteinExistence type="predicted"/>
<protein>
    <submittedName>
        <fullName evidence="2">Uncharacterized protein</fullName>
    </submittedName>
</protein>
<dbReference type="Proteomes" id="UP000639643">
    <property type="component" value="Unassembled WGS sequence"/>
</dbReference>
<keyword evidence="1" id="KW-1133">Transmembrane helix</keyword>
<comment type="caution">
    <text evidence="2">The sequence shown here is derived from an EMBL/GenBank/DDBJ whole genome shotgun (WGS) entry which is preliminary data.</text>
</comment>
<dbReference type="EMBL" id="WIGM01001481">
    <property type="protein sequence ID" value="KAF6796368.1"/>
    <property type="molecule type" value="Genomic_DNA"/>
</dbReference>
<organism evidence="2 3">
    <name type="scientific">Colletotrichum musicola</name>
    <dbReference type="NCBI Taxonomy" id="2175873"/>
    <lineage>
        <taxon>Eukaryota</taxon>
        <taxon>Fungi</taxon>
        <taxon>Dikarya</taxon>
        <taxon>Ascomycota</taxon>
        <taxon>Pezizomycotina</taxon>
        <taxon>Sordariomycetes</taxon>
        <taxon>Hypocreomycetidae</taxon>
        <taxon>Glomerellales</taxon>
        <taxon>Glomerellaceae</taxon>
        <taxon>Colletotrichum</taxon>
        <taxon>Colletotrichum orchidearum species complex</taxon>
    </lineage>
</organism>
<accession>A0A8H6IT14</accession>
<name>A0A8H6IT14_9PEZI</name>
<keyword evidence="1" id="KW-0812">Transmembrane</keyword>
<evidence type="ECO:0000256" key="1">
    <source>
        <dbReference type="SAM" id="Phobius"/>
    </source>
</evidence>
<reference evidence="2" key="1">
    <citation type="journal article" date="2020" name="Phytopathology">
        <title>Genome Sequence Resources of Colletotrichum truncatum, C. plurivorum, C. musicola, and C. sojae: Four Species Pathogenic to Soybean (Glycine max).</title>
        <authorList>
            <person name="Rogerio F."/>
            <person name="Boufleur T.R."/>
            <person name="Ciampi-Guillardi M."/>
            <person name="Sukno S.A."/>
            <person name="Thon M.R."/>
            <person name="Massola Junior N.S."/>
            <person name="Baroncelli R."/>
        </authorList>
    </citation>
    <scope>NUCLEOTIDE SEQUENCE</scope>
    <source>
        <strain evidence="2">LFN0074</strain>
    </source>
</reference>
<keyword evidence="1" id="KW-0472">Membrane</keyword>
<keyword evidence="3" id="KW-1185">Reference proteome</keyword>
<sequence length="131" mass="14993">MAPIPRAPAHAHGPDLRVPMGVACAFGYLVVGIAVYTCMNGYRFKLPKWYSESPRDWRDRALFALYFLGILAFWPLILPYLIGKKIVGKWVKIRNKSRTRAVKVADEEEEQWSPTRSGNWEEIRLDGRTAA</sequence>
<dbReference type="AlphaFoldDB" id="A0A8H6IT14"/>
<feature type="transmembrane region" description="Helical" evidence="1">
    <location>
        <begin position="20"/>
        <end position="42"/>
    </location>
</feature>
<gene>
    <name evidence="2" type="ORF">CMUS01_15877</name>
</gene>
<feature type="transmembrane region" description="Helical" evidence="1">
    <location>
        <begin position="63"/>
        <end position="82"/>
    </location>
</feature>